<accession>M1PR39</accession>
<gene>
    <name evidence="1" type="ORF">FLSS-16_0026</name>
</gene>
<sequence>MIDYNRGLHTPQSLDKKAQKPSEIWDDLYANWHQLDSEDHKKDMNWFLFQQRLLKLYDEHKKPIFTLLGNHD</sequence>
<dbReference type="EMBL" id="JX684102">
    <property type="protein sequence ID" value="AGF93685.1"/>
    <property type="molecule type" value="Genomic_DNA"/>
</dbReference>
<protein>
    <recommendedName>
        <fullName evidence="2">Calcineurin-like phosphoesterase domain-containing protein</fullName>
    </recommendedName>
</protein>
<reference evidence="1" key="1">
    <citation type="journal article" date="2013" name="Syst. Appl. Microbiol.">
        <title>New insights into the archaeal diversity of a hypersaline microbial mat obtained by a metagenomic approach.</title>
        <authorList>
            <person name="Lopez-Lopez A."/>
            <person name="Richter M."/>
            <person name="Pena A."/>
            <person name="Tamames J."/>
            <person name="Rossello-Mora R."/>
        </authorList>
    </citation>
    <scope>NUCLEOTIDE SEQUENCE</scope>
</reference>
<name>M1PR39_9ZZZZ</name>
<proteinExistence type="predicted"/>
<evidence type="ECO:0000313" key="1">
    <source>
        <dbReference type="EMBL" id="AGF93685.1"/>
    </source>
</evidence>
<organism evidence="1">
    <name type="scientific">uncultured organism</name>
    <dbReference type="NCBI Taxonomy" id="155900"/>
    <lineage>
        <taxon>unclassified sequences</taxon>
        <taxon>environmental samples</taxon>
    </lineage>
</organism>
<dbReference type="AlphaFoldDB" id="M1PR39"/>
<evidence type="ECO:0008006" key="2">
    <source>
        <dbReference type="Google" id="ProtNLM"/>
    </source>
</evidence>